<keyword evidence="3" id="KW-1185">Reference proteome</keyword>
<evidence type="ECO:0000313" key="2">
    <source>
        <dbReference type="EMBL" id="BAY83583.1"/>
    </source>
</evidence>
<feature type="transmembrane region" description="Helical" evidence="1">
    <location>
        <begin position="157"/>
        <end position="178"/>
    </location>
</feature>
<dbReference type="Proteomes" id="UP000218418">
    <property type="component" value="Chromosome"/>
</dbReference>
<dbReference type="EMBL" id="AP018227">
    <property type="protein sequence ID" value="BAY83583.1"/>
    <property type="molecule type" value="Genomic_DNA"/>
</dbReference>
<accession>A0A1Z4LQV7</accession>
<sequence length="190" mass="21911">MPISRIVFLLFFPACIAILFKQIIWGSELTHQLLAVGIFFFCIEQANMANQDLQQVADAKVKIKDSRLDNFQRVTIITIIIELTGFYLSSIWLGYGSILILIAIIWFNLFVKIKIEATSSDIKIKSWPRTERSTVLIADVMGLILVSLWILKIGYFWISWGLFAMAASYCCIKSLLFFKSFKFIENTRIY</sequence>
<proteinExistence type="predicted"/>
<keyword evidence="1" id="KW-0472">Membrane</keyword>
<gene>
    <name evidence="2" type="ORF">NIES267_30720</name>
</gene>
<reference evidence="2 3" key="1">
    <citation type="submission" date="2017-06" db="EMBL/GenBank/DDBJ databases">
        <title>Genome sequencing of cyanobaciteial culture collection at National Institute for Environmental Studies (NIES).</title>
        <authorList>
            <person name="Hirose Y."/>
            <person name="Shimura Y."/>
            <person name="Fujisawa T."/>
            <person name="Nakamura Y."/>
            <person name="Kawachi M."/>
        </authorList>
    </citation>
    <scope>NUCLEOTIDE SEQUENCE [LARGE SCALE GENOMIC DNA]</scope>
    <source>
        <strain evidence="2 3">NIES-267</strain>
    </source>
</reference>
<name>A0A1Z4LQV7_9CYAN</name>
<dbReference type="AlphaFoldDB" id="A0A1Z4LQV7"/>
<evidence type="ECO:0000313" key="3">
    <source>
        <dbReference type="Proteomes" id="UP000218418"/>
    </source>
</evidence>
<feature type="transmembrane region" description="Helical" evidence="1">
    <location>
        <begin position="134"/>
        <end position="151"/>
    </location>
</feature>
<keyword evidence="1" id="KW-1133">Transmembrane helix</keyword>
<organism evidence="2 3">
    <name type="scientific">Calothrix parasitica NIES-267</name>
    <dbReference type="NCBI Taxonomy" id="1973488"/>
    <lineage>
        <taxon>Bacteria</taxon>
        <taxon>Bacillati</taxon>
        <taxon>Cyanobacteriota</taxon>
        <taxon>Cyanophyceae</taxon>
        <taxon>Nostocales</taxon>
        <taxon>Calotrichaceae</taxon>
        <taxon>Calothrix</taxon>
    </lineage>
</organism>
<evidence type="ECO:0000256" key="1">
    <source>
        <dbReference type="SAM" id="Phobius"/>
    </source>
</evidence>
<feature type="transmembrane region" description="Helical" evidence="1">
    <location>
        <begin position="94"/>
        <end position="113"/>
    </location>
</feature>
<keyword evidence="1" id="KW-0812">Transmembrane</keyword>
<feature type="transmembrane region" description="Helical" evidence="1">
    <location>
        <begin position="7"/>
        <end position="25"/>
    </location>
</feature>
<protein>
    <recommendedName>
        <fullName evidence="4">Integral membrane protein</fullName>
    </recommendedName>
</protein>
<evidence type="ECO:0008006" key="4">
    <source>
        <dbReference type="Google" id="ProtNLM"/>
    </source>
</evidence>
<dbReference type="OrthoDB" id="514817at2"/>